<protein>
    <submittedName>
        <fullName evidence="3">ABC-type uncharacterized transport system</fullName>
    </submittedName>
</protein>
<feature type="region of interest" description="Disordered" evidence="1">
    <location>
        <begin position="1"/>
        <end position="22"/>
    </location>
</feature>
<keyword evidence="2" id="KW-1133">Transmembrane helix</keyword>
<accession>E6U7D4</accession>
<dbReference type="Proteomes" id="UP000001551">
    <property type="component" value="Chromosome"/>
</dbReference>
<keyword evidence="2" id="KW-0472">Membrane</keyword>
<keyword evidence="4" id="KW-1185">Reference proteome</keyword>
<dbReference type="RefSeq" id="WP_013484250.1">
    <property type="nucleotide sequence ID" value="NC_014828.1"/>
</dbReference>
<dbReference type="EMBL" id="CP002400">
    <property type="protein sequence ID" value="ADU25869.1"/>
    <property type="molecule type" value="Genomic_DNA"/>
</dbReference>
<evidence type="ECO:0000313" key="3">
    <source>
        <dbReference type="EMBL" id="ADU25869.1"/>
    </source>
</evidence>
<gene>
    <name evidence="3" type="ordered locus">Ethha_0283</name>
</gene>
<dbReference type="eggNOG" id="COG3225">
    <property type="taxonomic scope" value="Bacteria"/>
</dbReference>
<evidence type="ECO:0000313" key="4">
    <source>
        <dbReference type="Proteomes" id="UP000001551"/>
    </source>
</evidence>
<keyword evidence="2" id="KW-0812">Transmembrane</keyword>
<dbReference type="KEGG" id="eha:Ethha_0283"/>
<proteinExistence type="predicted"/>
<dbReference type="AlphaFoldDB" id="E6U7D4"/>
<evidence type="ECO:0000256" key="2">
    <source>
        <dbReference type="SAM" id="Phobius"/>
    </source>
</evidence>
<reference evidence="3 4" key="1">
    <citation type="submission" date="2010-12" db="EMBL/GenBank/DDBJ databases">
        <title>Complete sequence of Ethanoligenens harbinense YUAN-3.</title>
        <authorList>
            <person name="Lucas S."/>
            <person name="Copeland A."/>
            <person name="Lapidus A."/>
            <person name="Cheng J.-F."/>
            <person name="Bruce D."/>
            <person name="Goodwin L."/>
            <person name="Pitluck S."/>
            <person name="Chertkov O."/>
            <person name="Misra M."/>
            <person name="Detter J.C."/>
            <person name="Han C."/>
            <person name="Tapia R."/>
            <person name="Land M."/>
            <person name="Hauser L."/>
            <person name="Jeffries C."/>
            <person name="Kyrpides N."/>
            <person name="Ivanova N."/>
            <person name="Mikhailova N."/>
            <person name="Wang A."/>
            <person name="Mouttaki H."/>
            <person name="He Z."/>
            <person name="Zhou J."/>
            <person name="Hemme C.L."/>
            <person name="Woyke T."/>
        </authorList>
    </citation>
    <scope>NUCLEOTIDE SEQUENCE [LARGE SCALE GENOMIC DNA]</scope>
    <source>
        <strain evidence="4">DSM 18485 / JCM 12961 / CGMCC 1.5033 / YUAN-3</strain>
    </source>
</reference>
<feature type="transmembrane region" description="Helical" evidence="2">
    <location>
        <begin position="27"/>
        <end position="52"/>
    </location>
</feature>
<organism evidence="3 4">
    <name type="scientific">Ethanoligenens harbinense (strain DSM 18485 / JCM 12961 / CGMCC 1.5033 / YUAN-3)</name>
    <dbReference type="NCBI Taxonomy" id="663278"/>
    <lineage>
        <taxon>Bacteria</taxon>
        <taxon>Bacillati</taxon>
        <taxon>Bacillota</taxon>
        <taxon>Clostridia</taxon>
        <taxon>Eubacteriales</taxon>
        <taxon>Oscillospiraceae</taxon>
        <taxon>Ethanoligenens</taxon>
    </lineage>
</organism>
<dbReference type="HOGENOM" id="CLU_018716_2_0_9"/>
<name>E6U7D4_ETHHY</name>
<dbReference type="STRING" id="663278.Ethha_0283"/>
<feature type="transmembrane region" description="Helical" evidence="2">
    <location>
        <begin position="474"/>
        <end position="498"/>
    </location>
</feature>
<sequence>MANQTQKNDPHKNKPRRKLPDFMRQRSFRYGSTATAFTVIFIVAVILVNVLVTSLSSRFPLSVDMTANHKNQLSTQSVSFVKKINQDINIDILADESTYSNAQNYNSCLLIMQQYAQHNSHIHISFVNLDKNPTYASKYPKETLSQADIIVSCGSIYKHIVSSDLLTTSTDSTTGSSTVTGNNTEQVIDSAIAYVTAKTLPTVLVTSGHNETDSSALTSLLQKNNYQIETKNLATDGLDQNAKMILINAPTADFSADDIAKLDTFLNNGGKYGKTVFLIFDPQQASAPNLESFAKKWGISVGTGVVYDTTNRYQDSPFSVLEGQTNSTYVGTLQSGLHAYLSVCRPLTLSSSDSSITTASIVATESTSKLWNPGTINSSTAASFQASNSDKTGPFDVFGVATKTATSGSESVKSNVLVLGSTNFFNSQVLAQPSLTNSTILLNTVGNVIGFNPGITVEAKDLTTQSLTITAGQAIGIIVVFAFLIPLAVLIAGLVNWIRRRHQ</sequence>
<feature type="compositionally biased region" description="Basic and acidic residues" evidence="1">
    <location>
        <begin position="8"/>
        <end position="22"/>
    </location>
</feature>
<evidence type="ECO:0000256" key="1">
    <source>
        <dbReference type="SAM" id="MobiDB-lite"/>
    </source>
</evidence>